<dbReference type="InterPro" id="IPR029069">
    <property type="entry name" value="HotDog_dom_sf"/>
</dbReference>
<dbReference type="InterPro" id="IPR013114">
    <property type="entry name" value="FabA_FabZ"/>
</dbReference>
<gene>
    <name evidence="2" type="ORF">ODI_01179</name>
    <name evidence="3" type="ORF">ODI_R2265</name>
</gene>
<reference evidence="3 4" key="2">
    <citation type="submission" date="2017-08" db="EMBL/GenBank/DDBJ databases">
        <authorList>
            <person name="de Groot N.N."/>
        </authorList>
    </citation>
    <scope>NUCLEOTIDE SEQUENCE [LARGE SCALE GENOMIC DNA]</scope>
    <source>
        <strain evidence="3">Orrdi1</strain>
    </source>
</reference>
<protein>
    <submittedName>
        <fullName evidence="2">3-hydroxyacyl-[acyl-carrier-protein] dehydratase, FabZ form</fullName>
        <ecNumber evidence="2">4.2.1.59</ecNumber>
    </submittedName>
</protein>
<dbReference type="Gene3D" id="3.10.129.10">
    <property type="entry name" value="Hotdog Thioesterase"/>
    <property type="match status" value="1"/>
</dbReference>
<dbReference type="KEGG" id="odi:ODI_R2265"/>
<dbReference type="PANTHER" id="PTHR30272">
    <property type="entry name" value="3-HYDROXYACYL-[ACYL-CARRIER-PROTEIN] DEHYDRATASE"/>
    <property type="match status" value="1"/>
</dbReference>
<dbReference type="Pfam" id="PF07977">
    <property type="entry name" value="FabA"/>
    <property type="match status" value="1"/>
</dbReference>
<dbReference type="AlphaFoldDB" id="A0A1C3JXC7"/>
<evidence type="ECO:0000313" key="3">
    <source>
        <dbReference type="EMBL" id="SOE49715.1"/>
    </source>
</evidence>
<dbReference type="OrthoDB" id="9772788at2"/>
<dbReference type="STRING" id="1851544.ODI_01179"/>
<keyword evidence="1 2" id="KW-0456">Lyase</keyword>
<dbReference type="Proteomes" id="UP000078558">
    <property type="component" value="Chromosome I"/>
</dbReference>
<name>A0A1C3JXC7_9BURK</name>
<dbReference type="GO" id="GO:0019171">
    <property type="term" value="F:(3R)-hydroxyacyl-[acyl-carrier-protein] dehydratase activity"/>
    <property type="evidence" value="ECO:0007669"/>
    <property type="project" value="UniProtKB-EC"/>
</dbReference>
<dbReference type="PANTHER" id="PTHR30272:SF1">
    <property type="entry name" value="3-HYDROXYACYL-[ACYL-CARRIER-PROTEIN] DEHYDRATASE"/>
    <property type="match status" value="1"/>
</dbReference>
<dbReference type="EC" id="4.2.1.59" evidence="2"/>
<reference evidence="2 4" key="1">
    <citation type="submission" date="2016-06" db="EMBL/GenBank/DDBJ databases">
        <authorList>
            <person name="Kjaerup R.B."/>
            <person name="Dalgaard T.S."/>
            <person name="Juul-Madsen H.R."/>
        </authorList>
    </citation>
    <scope>NUCLEOTIDE SEQUENCE [LARGE SCALE GENOMIC DNA]</scope>
    <source>
        <strain evidence="2">Orrdi1</strain>
    </source>
</reference>
<organism evidence="2 4">
    <name type="scientific">Orrella dioscoreae</name>
    <dbReference type="NCBI Taxonomy" id="1851544"/>
    <lineage>
        <taxon>Bacteria</taxon>
        <taxon>Pseudomonadati</taxon>
        <taxon>Pseudomonadota</taxon>
        <taxon>Betaproteobacteria</taxon>
        <taxon>Burkholderiales</taxon>
        <taxon>Alcaligenaceae</taxon>
        <taxon>Orrella</taxon>
    </lineage>
</organism>
<proteinExistence type="predicted"/>
<evidence type="ECO:0000313" key="2">
    <source>
        <dbReference type="EMBL" id="SBT23797.1"/>
    </source>
</evidence>
<dbReference type="EMBL" id="FLRC01000003">
    <property type="protein sequence ID" value="SBT23797.1"/>
    <property type="molecule type" value="Genomic_DNA"/>
</dbReference>
<sequence length="162" mass="17404">MTQARQAVVQTTDYLSHRKPFLFVDHAEIGADGMQAWGVHAFTPDAPCFDGHFPGDPIVPGVVLVEMLAQTANLLLSHRAGRALKGYLVGVEDARFNHVVRPPADVTAEVRLLREVPSGAEGGRIVTFRASAHAGGKRCMRGTVNIYTVGEPGAPQDSPRPL</sequence>
<evidence type="ECO:0000256" key="1">
    <source>
        <dbReference type="ARBA" id="ARBA00023239"/>
    </source>
</evidence>
<dbReference type="EMBL" id="LT907988">
    <property type="protein sequence ID" value="SOE49715.1"/>
    <property type="molecule type" value="Genomic_DNA"/>
</dbReference>
<accession>A0A1C3JXC7</accession>
<dbReference type="RefSeq" id="WP_067749298.1">
    <property type="nucleotide sequence ID" value="NZ_LT907988.1"/>
</dbReference>
<dbReference type="SUPFAM" id="SSF54637">
    <property type="entry name" value="Thioesterase/thiol ester dehydrase-isomerase"/>
    <property type="match status" value="1"/>
</dbReference>
<keyword evidence="4" id="KW-1185">Reference proteome</keyword>
<evidence type="ECO:0000313" key="4">
    <source>
        <dbReference type="Proteomes" id="UP000078558"/>
    </source>
</evidence>